<name>A0A3B0RQE1_9ZZZZ</name>
<evidence type="ECO:0000256" key="1">
    <source>
        <dbReference type="SAM" id="Phobius"/>
    </source>
</evidence>
<dbReference type="EC" id="3.1.3.3" evidence="2"/>
<dbReference type="InterPro" id="IPR036412">
    <property type="entry name" value="HAD-like_sf"/>
</dbReference>
<keyword evidence="1" id="KW-1133">Transmembrane helix</keyword>
<sequence>VEKEDIDLEGSYAYSDSVTDLPMMEMVGNPVAVNPEKELRKVAEERGWPILEFQRPVSLGEPLRKRVPILSSATIAAVIGGFAVATLLRRKRA</sequence>
<keyword evidence="2" id="KW-0378">Hydrolase</keyword>
<keyword evidence="1" id="KW-0812">Transmembrane</keyword>
<evidence type="ECO:0000313" key="2">
    <source>
        <dbReference type="EMBL" id="VAV95570.1"/>
    </source>
</evidence>
<dbReference type="Gene3D" id="3.40.50.1000">
    <property type="entry name" value="HAD superfamily/HAD-like"/>
    <property type="match status" value="1"/>
</dbReference>
<protein>
    <submittedName>
        <fullName evidence="2">Phosphoserine phosphatase</fullName>
        <ecNumber evidence="2">3.1.3.3</ecNumber>
    </submittedName>
</protein>
<dbReference type="InterPro" id="IPR023214">
    <property type="entry name" value="HAD_sf"/>
</dbReference>
<dbReference type="EMBL" id="UOEK01000080">
    <property type="protein sequence ID" value="VAV95570.1"/>
    <property type="molecule type" value="Genomic_DNA"/>
</dbReference>
<gene>
    <name evidence="2" type="ORF">MNBD_ACTINO02-3011</name>
</gene>
<dbReference type="GO" id="GO:0016787">
    <property type="term" value="F:hydrolase activity"/>
    <property type="evidence" value="ECO:0007669"/>
    <property type="project" value="UniProtKB-KW"/>
</dbReference>
<accession>A0A3B0RQE1</accession>
<proteinExistence type="predicted"/>
<reference evidence="2" key="1">
    <citation type="submission" date="2018-06" db="EMBL/GenBank/DDBJ databases">
        <authorList>
            <person name="Zhirakovskaya E."/>
        </authorList>
    </citation>
    <scope>NUCLEOTIDE SEQUENCE</scope>
</reference>
<dbReference type="AlphaFoldDB" id="A0A3B0RQE1"/>
<dbReference type="SUPFAM" id="SSF56784">
    <property type="entry name" value="HAD-like"/>
    <property type="match status" value="1"/>
</dbReference>
<feature type="transmembrane region" description="Helical" evidence="1">
    <location>
        <begin position="69"/>
        <end position="88"/>
    </location>
</feature>
<organism evidence="2">
    <name type="scientific">hydrothermal vent metagenome</name>
    <dbReference type="NCBI Taxonomy" id="652676"/>
    <lineage>
        <taxon>unclassified sequences</taxon>
        <taxon>metagenomes</taxon>
        <taxon>ecological metagenomes</taxon>
    </lineage>
</organism>
<feature type="non-terminal residue" evidence="2">
    <location>
        <position position="1"/>
    </location>
</feature>
<keyword evidence="1" id="KW-0472">Membrane</keyword>